<name>A0ABU5L875_9RICK</name>
<evidence type="ECO:0000313" key="1">
    <source>
        <dbReference type="EMBL" id="MDZ5762327.1"/>
    </source>
</evidence>
<dbReference type="EMBL" id="JARGYT010000037">
    <property type="protein sequence ID" value="MDZ5762327.1"/>
    <property type="molecule type" value="Genomic_DNA"/>
</dbReference>
<comment type="caution">
    <text evidence="1">The sequence shown here is derived from an EMBL/GenBank/DDBJ whole genome shotgun (WGS) entry which is preliminary data.</text>
</comment>
<evidence type="ECO:0000313" key="2">
    <source>
        <dbReference type="Proteomes" id="UP001293791"/>
    </source>
</evidence>
<dbReference type="Proteomes" id="UP001293791">
    <property type="component" value="Unassembled WGS sequence"/>
</dbReference>
<reference evidence="1 2" key="1">
    <citation type="submission" date="2023-02" db="EMBL/GenBank/DDBJ databases">
        <title>Host association and intracellularity evolved multiple times independently in the Rickettsiales.</title>
        <authorList>
            <person name="Castelli M."/>
            <person name="Nardi T."/>
            <person name="Gammuto L."/>
            <person name="Bellinzona G."/>
            <person name="Sabaneyeva E."/>
            <person name="Potekhin A."/>
            <person name="Serra V."/>
            <person name="Petroni G."/>
            <person name="Sassera D."/>
        </authorList>
    </citation>
    <scope>NUCLEOTIDE SEQUENCE [LARGE SCALE GENOMIC DNA]</scope>
    <source>
        <strain evidence="1 2">BOD18</strain>
    </source>
</reference>
<protein>
    <submittedName>
        <fullName evidence="1">Uncharacterized protein</fullName>
    </submittedName>
</protein>
<sequence>MVTVADLQQIPNHQNDTLDIGTFTALTTYLDYAIKSKRFYSAALRVISKDNGDKIIAISLVQLRPDIGEADFYQSSEQNTVC</sequence>
<dbReference type="RefSeq" id="WP_322497796.1">
    <property type="nucleotide sequence ID" value="NZ_JARGYT010000037.1"/>
</dbReference>
<gene>
    <name evidence="1" type="ORF">Cyrtocomes_00706</name>
</gene>
<organism evidence="1 2">
    <name type="scientific">Candidatus Cyrtobacter comes</name>
    <dbReference type="NCBI Taxonomy" id="675776"/>
    <lineage>
        <taxon>Bacteria</taxon>
        <taxon>Pseudomonadati</taxon>
        <taxon>Pseudomonadota</taxon>
        <taxon>Alphaproteobacteria</taxon>
        <taxon>Rickettsiales</taxon>
        <taxon>Candidatus Midichloriaceae</taxon>
        <taxon>Candidatus Cyrtobacter</taxon>
    </lineage>
</organism>
<accession>A0ABU5L875</accession>
<proteinExistence type="predicted"/>
<keyword evidence="2" id="KW-1185">Reference proteome</keyword>